<feature type="transmembrane region" description="Helical" evidence="11">
    <location>
        <begin position="253"/>
        <end position="278"/>
    </location>
</feature>
<dbReference type="InterPro" id="IPR036640">
    <property type="entry name" value="ABC1_TM_sf"/>
</dbReference>
<dbReference type="FunFam" id="3.40.50.300:FF:000299">
    <property type="entry name" value="ABC transporter ATP-binding protein/permease"/>
    <property type="match status" value="1"/>
</dbReference>
<feature type="region of interest" description="Disordered" evidence="10">
    <location>
        <begin position="348"/>
        <end position="367"/>
    </location>
</feature>
<dbReference type="Pfam" id="PF00005">
    <property type="entry name" value="ABC_tran"/>
    <property type="match status" value="1"/>
</dbReference>
<evidence type="ECO:0000256" key="1">
    <source>
        <dbReference type="ARBA" id="ARBA00004651"/>
    </source>
</evidence>
<feature type="region of interest" description="Disordered" evidence="10">
    <location>
        <begin position="608"/>
        <end position="631"/>
    </location>
</feature>
<dbReference type="InterPro" id="IPR027417">
    <property type="entry name" value="P-loop_NTPase"/>
</dbReference>
<dbReference type="SUPFAM" id="SSF90123">
    <property type="entry name" value="ABC transporter transmembrane region"/>
    <property type="match status" value="1"/>
</dbReference>
<dbReference type="InterPro" id="IPR039421">
    <property type="entry name" value="Type_1_exporter"/>
</dbReference>
<evidence type="ECO:0000256" key="6">
    <source>
        <dbReference type="ARBA" id="ARBA00022840"/>
    </source>
</evidence>
<keyword evidence="2" id="KW-0813">Transport</keyword>
<accession>A0A2M9D685</accession>
<dbReference type="RefSeq" id="WP_100387936.1">
    <property type="nucleotide sequence ID" value="NZ_BMZU01000001.1"/>
</dbReference>
<comment type="similarity">
    <text evidence="9">Belongs to the ABC transporter superfamily. Lipid exporter (TC 3.A.1.106) family.</text>
</comment>
<evidence type="ECO:0000256" key="2">
    <source>
        <dbReference type="ARBA" id="ARBA00022448"/>
    </source>
</evidence>
<dbReference type="Pfam" id="PF00664">
    <property type="entry name" value="ABC_membrane"/>
    <property type="match status" value="1"/>
</dbReference>
<feature type="transmembrane region" description="Helical" evidence="11">
    <location>
        <begin position="39"/>
        <end position="59"/>
    </location>
</feature>
<evidence type="ECO:0000256" key="5">
    <source>
        <dbReference type="ARBA" id="ARBA00022741"/>
    </source>
</evidence>
<dbReference type="GO" id="GO:0005886">
    <property type="term" value="C:plasma membrane"/>
    <property type="evidence" value="ECO:0007669"/>
    <property type="project" value="UniProtKB-SubCell"/>
</dbReference>
<feature type="transmembrane region" description="Helical" evidence="11">
    <location>
        <begin position="169"/>
        <end position="194"/>
    </location>
</feature>
<gene>
    <name evidence="14" type="ORF">CLV85_0400</name>
</gene>
<dbReference type="AlphaFoldDB" id="A0A2M9D685"/>
<dbReference type="Gene3D" id="3.40.50.300">
    <property type="entry name" value="P-loop containing nucleotide triphosphate hydrolases"/>
    <property type="match status" value="1"/>
</dbReference>
<evidence type="ECO:0000313" key="15">
    <source>
        <dbReference type="Proteomes" id="UP000231742"/>
    </source>
</evidence>
<dbReference type="InterPro" id="IPR017871">
    <property type="entry name" value="ABC_transporter-like_CS"/>
</dbReference>
<keyword evidence="4 11" id="KW-0812">Transmembrane</keyword>
<dbReference type="GO" id="GO:0016887">
    <property type="term" value="F:ATP hydrolysis activity"/>
    <property type="evidence" value="ECO:0007669"/>
    <property type="project" value="InterPro"/>
</dbReference>
<comment type="caution">
    <text evidence="14">The sequence shown here is derived from an EMBL/GenBank/DDBJ whole genome shotgun (WGS) entry which is preliminary data.</text>
</comment>
<dbReference type="PANTHER" id="PTHR43394:SF1">
    <property type="entry name" value="ATP-BINDING CASSETTE SUB-FAMILY B MEMBER 10, MITOCHONDRIAL"/>
    <property type="match status" value="1"/>
</dbReference>
<dbReference type="PROSITE" id="PS50893">
    <property type="entry name" value="ABC_TRANSPORTER_2"/>
    <property type="match status" value="1"/>
</dbReference>
<dbReference type="InterPro" id="IPR003439">
    <property type="entry name" value="ABC_transporter-like_ATP-bd"/>
</dbReference>
<dbReference type="EMBL" id="PGFH01000001">
    <property type="protein sequence ID" value="PJJ81229.1"/>
    <property type="molecule type" value="Genomic_DNA"/>
</dbReference>
<dbReference type="InterPro" id="IPR003593">
    <property type="entry name" value="AAA+_ATPase"/>
</dbReference>
<organism evidence="14 15">
    <name type="scientific">Salinibacterium amurskyense</name>
    <dbReference type="NCBI Taxonomy" id="205941"/>
    <lineage>
        <taxon>Bacteria</taxon>
        <taxon>Bacillati</taxon>
        <taxon>Actinomycetota</taxon>
        <taxon>Actinomycetes</taxon>
        <taxon>Micrococcales</taxon>
        <taxon>Microbacteriaceae</taxon>
        <taxon>Salinibacterium</taxon>
    </lineage>
</organism>
<keyword evidence="15" id="KW-1185">Reference proteome</keyword>
<evidence type="ECO:0000256" key="4">
    <source>
        <dbReference type="ARBA" id="ARBA00022692"/>
    </source>
</evidence>
<evidence type="ECO:0000259" key="12">
    <source>
        <dbReference type="PROSITE" id="PS50893"/>
    </source>
</evidence>
<comment type="subcellular location">
    <subcellularLocation>
        <location evidence="1">Cell membrane</location>
        <topology evidence="1">Multi-pass membrane protein</topology>
    </subcellularLocation>
</comment>
<dbReference type="GO" id="GO:0015421">
    <property type="term" value="F:ABC-type oligopeptide transporter activity"/>
    <property type="evidence" value="ECO:0007669"/>
    <property type="project" value="TreeGrafter"/>
</dbReference>
<dbReference type="Gene3D" id="1.20.1560.10">
    <property type="entry name" value="ABC transporter type 1, transmembrane domain"/>
    <property type="match status" value="1"/>
</dbReference>
<feature type="transmembrane region" description="Helical" evidence="11">
    <location>
        <begin position="290"/>
        <end position="314"/>
    </location>
</feature>
<dbReference type="PANTHER" id="PTHR43394">
    <property type="entry name" value="ATP-DEPENDENT PERMEASE MDL1, MITOCHONDRIAL"/>
    <property type="match status" value="1"/>
</dbReference>
<evidence type="ECO:0000256" key="3">
    <source>
        <dbReference type="ARBA" id="ARBA00022475"/>
    </source>
</evidence>
<evidence type="ECO:0000256" key="9">
    <source>
        <dbReference type="ARBA" id="ARBA00061644"/>
    </source>
</evidence>
<evidence type="ECO:0000256" key="7">
    <source>
        <dbReference type="ARBA" id="ARBA00022989"/>
    </source>
</evidence>
<evidence type="ECO:0000256" key="8">
    <source>
        <dbReference type="ARBA" id="ARBA00023136"/>
    </source>
</evidence>
<evidence type="ECO:0000256" key="11">
    <source>
        <dbReference type="SAM" id="Phobius"/>
    </source>
</evidence>
<keyword evidence="8 11" id="KW-0472">Membrane</keyword>
<dbReference type="OrthoDB" id="9806127at2"/>
<protein>
    <submittedName>
        <fullName evidence="14">ATP-binding cassette subfamily B protein/ATP-binding cassette subfamily C protein</fullName>
    </submittedName>
</protein>
<evidence type="ECO:0000256" key="10">
    <source>
        <dbReference type="SAM" id="MobiDB-lite"/>
    </source>
</evidence>
<feature type="domain" description="ABC transmembrane type-1" evidence="13">
    <location>
        <begin position="29"/>
        <end position="319"/>
    </location>
</feature>
<keyword evidence="6 14" id="KW-0067">ATP-binding</keyword>
<sequence length="631" mass="65681">MKLVLLNSTPVRLLGPIIQLLSVLESQRMLLLRSTLSMTAFQLFAAATGALSVGLAAAVTTQSTDVDLGSGIVAVLAIGLVIAVIANGLFTWVESWLSHVLAYRVIETLRLKVHDAIERITPAGMKRRRAGEVAGSAMADVEALEWFYAHTLGSAANAVVGPLVVTTTLVVLVGPTGFIALAGALALVSIPWLFASLQARQGRAVRSELGRLTAISFEGAESLREILALGLSARHVDEVRTATRRLQRRKRSFALRSGIETALADAVVAVTTITTLVVQADRVAGGELAAGLFPVVLVLTAATFAPAVAIFAVAQKLGDVSAAAERVMEVIRAPSVVADPTGFSAGGDTAASGSAAADSAHDPHAADGSRAAGAITFADVHFGYTPTEPVLSGIDLQITAGETVAIVGASGSGKSTMGALLVRFWDPTQGDVLLDGVPLRARVGEHVRNDVLIVGQHPYLFRGSVRSNLLLANPDATEHQLWTALDDAALGSTIRSWPEGLDHTIGEAGATLSGGQRQRLALAQAFLRDPAVLVLDETSAHLDAVSEAAVGDAIARRRTGTTTVVIAHRIATIARTPRVVLLANGRIVADGSHRELLASSPEYRSLLGHPAAASPDHSTVLSSSAATAERR</sequence>
<feature type="compositionally biased region" description="Polar residues" evidence="10">
    <location>
        <begin position="616"/>
        <end position="631"/>
    </location>
</feature>
<evidence type="ECO:0000259" key="13">
    <source>
        <dbReference type="PROSITE" id="PS50929"/>
    </source>
</evidence>
<reference evidence="14 15" key="1">
    <citation type="submission" date="2017-11" db="EMBL/GenBank/DDBJ databases">
        <title>Genomic Encyclopedia of Archaeal and Bacterial Type Strains, Phase II (KMG-II): From Individual Species to Whole Genera.</title>
        <authorList>
            <person name="Goeker M."/>
        </authorList>
    </citation>
    <scope>NUCLEOTIDE SEQUENCE [LARGE SCALE GENOMIC DNA]</scope>
    <source>
        <strain evidence="14 15">DSM 16400</strain>
    </source>
</reference>
<keyword evidence="5" id="KW-0547">Nucleotide-binding</keyword>
<feature type="transmembrane region" description="Helical" evidence="11">
    <location>
        <begin position="71"/>
        <end position="93"/>
    </location>
</feature>
<dbReference type="InterPro" id="IPR011527">
    <property type="entry name" value="ABC1_TM_dom"/>
</dbReference>
<feature type="compositionally biased region" description="Low complexity" evidence="10">
    <location>
        <begin position="348"/>
        <end position="358"/>
    </location>
</feature>
<dbReference type="SMART" id="SM00382">
    <property type="entry name" value="AAA"/>
    <property type="match status" value="1"/>
</dbReference>
<evidence type="ECO:0000313" key="14">
    <source>
        <dbReference type="EMBL" id="PJJ81229.1"/>
    </source>
</evidence>
<proteinExistence type="inferred from homology"/>
<dbReference type="PROSITE" id="PS00211">
    <property type="entry name" value="ABC_TRANSPORTER_1"/>
    <property type="match status" value="1"/>
</dbReference>
<keyword evidence="7 11" id="KW-1133">Transmembrane helix</keyword>
<dbReference type="Proteomes" id="UP000231742">
    <property type="component" value="Unassembled WGS sequence"/>
</dbReference>
<feature type="domain" description="ABC transporter" evidence="12">
    <location>
        <begin position="375"/>
        <end position="609"/>
    </location>
</feature>
<dbReference type="SUPFAM" id="SSF52540">
    <property type="entry name" value="P-loop containing nucleoside triphosphate hydrolases"/>
    <property type="match status" value="1"/>
</dbReference>
<dbReference type="PROSITE" id="PS50929">
    <property type="entry name" value="ABC_TM1F"/>
    <property type="match status" value="1"/>
</dbReference>
<dbReference type="GO" id="GO:0005524">
    <property type="term" value="F:ATP binding"/>
    <property type="evidence" value="ECO:0007669"/>
    <property type="project" value="UniProtKB-KW"/>
</dbReference>
<name>A0A2M9D685_9MICO</name>
<keyword evidence="3" id="KW-1003">Cell membrane</keyword>